<name>A0A5J5IBS2_9BACT</name>
<sequence length="333" mass="39044">MDSTGAQQVFFNHIKGMLPPHISFVDEIAEELDISNDSAYRRIRGEKPITLEEVKRLCIKFKISLDQLLHLNSESVVFSGKLADPQNFNFEFYLHDFLLQHEMINSFEQKELLILPKDVPVYHYYNFPELAAFKYFFWMKTILRYPDYNKTIFNPSLMAESLMKTGEKILATYNKIPSTEIWNVENINTTLRQIEYYKESNVFASEDDVLKIYDCLEKSIDFVELQAEAGYKINQPGKGLSEGAPFNLYINDFILGDNTYLPVLNGRKVVFLTHSHLNYMNTKDVAFAEYTYRHFQNILHKSTLISVVGEKERRRFFNRIRLNIDARKIAVLH</sequence>
<dbReference type="Pfam" id="PF08667">
    <property type="entry name" value="BetR"/>
    <property type="match status" value="1"/>
</dbReference>
<dbReference type="CDD" id="cd00093">
    <property type="entry name" value="HTH_XRE"/>
    <property type="match status" value="1"/>
</dbReference>
<feature type="domain" description="Transcription regulator BetR N-terminal" evidence="1">
    <location>
        <begin position="27"/>
        <end position="74"/>
    </location>
</feature>
<dbReference type="AlphaFoldDB" id="A0A5J5IBS2"/>
<proteinExistence type="predicted"/>
<accession>A0A5J5IBS2</accession>
<evidence type="ECO:0000313" key="3">
    <source>
        <dbReference type="Proteomes" id="UP000326903"/>
    </source>
</evidence>
<comment type="caution">
    <text evidence="2">The sequence shown here is derived from an EMBL/GenBank/DDBJ whole genome shotgun (WGS) entry which is preliminary data.</text>
</comment>
<dbReference type="InterPro" id="IPR001387">
    <property type="entry name" value="Cro/C1-type_HTH"/>
</dbReference>
<organism evidence="2 3">
    <name type="scientific">Ginsengibacter hankyongi</name>
    <dbReference type="NCBI Taxonomy" id="2607284"/>
    <lineage>
        <taxon>Bacteria</taxon>
        <taxon>Pseudomonadati</taxon>
        <taxon>Bacteroidota</taxon>
        <taxon>Chitinophagia</taxon>
        <taxon>Chitinophagales</taxon>
        <taxon>Chitinophagaceae</taxon>
        <taxon>Ginsengibacter</taxon>
    </lineage>
</organism>
<gene>
    <name evidence="2" type="ORF">FW778_21870</name>
</gene>
<keyword evidence="3" id="KW-1185">Reference proteome</keyword>
<evidence type="ECO:0000259" key="1">
    <source>
        <dbReference type="Pfam" id="PF08667"/>
    </source>
</evidence>
<dbReference type="Proteomes" id="UP000326903">
    <property type="component" value="Unassembled WGS sequence"/>
</dbReference>
<dbReference type="EMBL" id="VYQF01000013">
    <property type="protein sequence ID" value="KAA9034660.1"/>
    <property type="molecule type" value="Genomic_DNA"/>
</dbReference>
<evidence type="ECO:0000313" key="2">
    <source>
        <dbReference type="EMBL" id="KAA9034660.1"/>
    </source>
</evidence>
<dbReference type="InterPro" id="IPR013975">
    <property type="entry name" value="Tscrpt_reg_BetR_N"/>
</dbReference>
<dbReference type="RefSeq" id="WP_150417032.1">
    <property type="nucleotide sequence ID" value="NZ_VYQF01000013.1"/>
</dbReference>
<protein>
    <recommendedName>
        <fullName evidence="1">Transcription regulator BetR N-terminal domain-containing protein</fullName>
    </recommendedName>
</protein>
<reference evidence="2 3" key="1">
    <citation type="submission" date="2019-09" db="EMBL/GenBank/DDBJ databases">
        <title>Draft genome sequence of Ginsengibacter sp. BR5-29.</title>
        <authorList>
            <person name="Im W.-T."/>
        </authorList>
    </citation>
    <scope>NUCLEOTIDE SEQUENCE [LARGE SCALE GENOMIC DNA]</scope>
    <source>
        <strain evidence="2 3">BR5-29</strain>
    </source>
</reference>